<evidence type="ECO:0000313" key="2">
    <source>
        <dbReference type="Proteomes" id="UP000828390"/>
    </source>
</evidence>
<dbReference type="AlphaFoldDB" id="A0A9D4D0B3"/>
<sequence length="50" mass="5988">MIILFNTIAKPRLFWRRDLENLPTIKKMQVFINTCLRKMSNTLPIRQGNL</sequence>
<comment type="caution">
    <text evidence="1">The sequence shown here is derived from an EMBL/GenBank/DDBJ whole genome shotgun (WGS) entry which is preliminary data.</text>
</comment>
<proteinExistence type="predicted"/>
<organism evidence="1 2">
    <name type="scientific">Dreissena polymorpha</name>
    <name type="common">Zebra mussel</name>
    <name type="synonym">Mytilus polymorpha</name>
    <dbReference type="NCBI Taxonomy" id="45954"/>
    <lineage>
        <taxon>Eukaryota</taxon>
        <taxon>Metazoa</taxon>
        <taxon>Spiralia</taxon>
        <taxon>Lophotrochozoa</taxon>
        <taxon>Mollusca</taxon>
        <taxon>Bivalvia</taxon>
        <taxon>Autobranchia</taxon>
        <taxon>Heteroconchia</taxon>
        <taxon>Euheterodonta</taxon>
        <taxon>Imparidentia</taxon>
        <taxon>Neoheterodontei</taxon>
        <taxon>Myida</taxon>
        <taxon>Dreissenoidea</taxon>
        <taxon>Dreissenidae</taxon>
        <taxon>Dreissena</taxon>
    </lineage>
</organism>
<dbReference type="EMBL" id="JAIWYP010000011">
    <property type="protein sequence ID" value="KAH3736532.1"/>
    <property type="molecule type" value="Genomic_DNA"/>
</dbReference>
<keyword evidence="2" id="KW-1185">Reference proteome</keyword>
<protein>
    <submittedName>
        <fullName evidence="1">Uncharacterized protein</fullName>
    </submittedName>
</protein>
<reference evidence="1" key="2">
    <citation type="submission" date="2020-11" db="EMBL/GenBank/DDBJ databases">
        <authorList>
            <person name="McCartney M.A."/>
            <person name="Auch B."/>
            <person name="Kono T."/>
            <person name="Mallez S."/>
            <person name="Becker A."/>
            <person name="Gohl D.M."/>
            <person name="Silverstein K.A.T."/>
            <person name="Koren S."/>
            <person name="Bechman K.B."/>
            <person name="Herman A."/>
            <person name="Abrahante J.E."/>
            <person name="Garbe J."/>
        </authorList>
    </citation>
    <scope>NUCLEOTIDE SEQUENCE</scope>
    <source>
        <strain evidence="1">Duluth1</strain>
        <tissue evidence="1">Whole animal</tissue>
    </source>
</reference>
<gene>
    <name evidence="1" type="ORF">DPMN_043103</name>
</gene>
<name>A0A9D4D0B3_DREPO</name>
<dbReference type="Proteomes" id="UP000828390">
    <property type="component" value="Unassembled WGS sequence"/>
</dbReference>
<reference evidence="1" key="1">
    <citation type="journal article" date="2019" name="bioRxiv">
        <title>The Genome of the Zebra Mussel, Dreissena polymorpha: A Resource for Invasive Species Research.</title>
        <authorList>
            <person name="McCartney M.A."/>
            <person name="Auch B."/>
            <person name="Kono T."/>
            <person name="Mallez S."/>
            <person name="Zhang Y."/>
            <person name="Obille A."/>
            <person name="Becker A."/>
            <person name="Abrahante J.E."/>
            <person name="Garbe J."/>
            <person name="Badalamenti J.P."/>
            <person name="Herman A."/>
            <person name="Mangelson H."/>
            <person name="Liachko I."/>
            <person name="Sullivan S."/>
            <person name="Sone E.D."/>
            <person name="Koren S."/>
            <person name="Silverstein K.A.T."/>
            <person name="Beckman K.B."/>
            <person name="Gohl D.M."/>
        </authorList>
    </citation>
    <scope>NUCLEOTIDE SEQUENCE</scope>
    <source>
        <strain evidence="1">Duluth1</strain>
        <tissue evidence="1">Whole animal</tissue>
    </source>
</reference>
<evidence type="ECO:0000313" key="1">
    <source>
        <dbReference type="EMBL" id="KAH3736532.1"/>
    </source>
</evidence>
<accession>A0A9D4D0B3</accession>